<feature type="domain" description="CTCHY-type" evidence="11">
    <location>
        <begin position="85"/>
        <end position="149"/>
    </location>
</feature>
<accession>A0A9D5CVG2</accession>
<evidence type="ECO:0000313" key="13">
    <source>
        <dbReference type="Proteomes" id="UP001085076"/>
    </source>
</evidence>
<evidence type="ECO:0000256" key="5">
    <source>
        <dbReference type="ARBA" id="ARBA00022786"/>
    </source>
</evidence>
<dbReference type="GO" id="GO:0005634">
    <property type="term" value="C:nucleus"/>
    <property type="evidence" value="ECO:0007669"/>
    <property type="project" value="UniProtKB-SubCell"/>
</dbReference>
<dbReference type="InterPro" id="IPR008913">
    <property type="entry name" value="Znf_CHY"/>
</dbReference>
<dbReference type="PROSITE" id="PS51270">
    <property type="entry name" value="ZF_CTCHY"/>
    <property type="match status" value="1"/>
</dbReference>
<dbReference type="InterPro" id="IPR013083">
    <property type="entry name" value="Znf_RING/FYVE/PHD"/>
</dbReference>
<evidence type="ECO:0000259" key="11">
    <source>
        <dbReference type="PROSITE" id="PS51270"/>
    </source>
</evidence>
<comment type="caution">
    <text evidence="12">The sequence shown here is derived from an EMBL/GenBank/DDBJ whole genome shotgun (WGS) entry which is preliminary data.</text>
</comment>
<sequence length="264" mass="30364">MADSGVESRKDLGKLEYGCQHYKRRCKIRAPCCGEVFPCRHCHNESTSTHDRHEIRRQEIERVICLVCETEQPAVQVCSSCGVNMGEYFCTICKFYDDDITKGQYHCDDCGICRVGGKDNFFHCQRCGSCYSTDLRDNHPCVENSMKQYCPICCEYLFDSLKGTRVMKCGHTIHADCFNEMLNHAKYMCPICSKSTMDMSAIWRQLDLEIEATVMPEIYRDKKVWILCNDCNNTTEVLFHILGHKCEHCGSYNTRNTSTPVSPE</sequence>
<dbReference type="InterPro" id="IPR037274">
    <property type="entry name" value="Znf_CHY_sf"/>
</dbReference>
<keyword evidence="3" id="KW-0479">Metal-binding</keyword>
<name>A0A9D5CVG2_9LILI</name>
<evidence type="ECO:0000259" key="9">
    <source>
        <dbReference type="PROSITE" id="PS50089"/>
    </source>
</evidence>
<dbReference type="Gene3D" id="2.20.28.10">
    <property type="match status" value="1"/>
</dbReference>
<dbReference type="AlphaFoldDB" id="A0A9D5CVG2"/>
<dbReference type="InterPro" id="IPR039512">
    <property type="entry name" value="RCHY1_zinc-ribbon"/>
</dbReference>
<keyword evidence="4 8" id="KW-0863">Zinc-finger</keyword>
<evidence type="ECO:0000256" key="4">
    <source>
        <dbReference type="ARBA" id="ARBA00022771"/>
    </source>
</evidence>
<dbReference type="OrthoDB" id="411372at2759"/>
<dbReference type="Pfam" id="PF14599">
    <property type="entry name" value="zinc_ribbon_6"/>
    <property type="match status" value="1"/>
</dbReference>
<keyword evidence="13" id="KW-1185">Reference proteome</keyword>
<dbReference type="GO" id="GO:0016567">
    <property type="term" value="P:protein ubiquitination"/>
    <property type="evidence" value="ECO:0007669"/>
    <property type="project" value="TreeGrafter"/>
</dbReference>
<dbReference type="InterPro" id="IPR017921">
    <property type="entry name" value="Znf_CTCHY"/>
</dbReference>
<reference evidence="12" key="2">
    <citation type="journal article" date="2022" name="Hortic Res">
        <title>The genome of Dioscorea zingiberensis sheds light on the biosynthesis, origin and evolution of the medicinally important diosgenin saponins.</title>
        <authorList>
            <person name="Li Y."/>
            <person name="Tan C."/>
            <person name="Li Z."/>
            <person name="Guo J."/>
            <person name="Li S."/>
            <person name="Chen X."/>
            <person name="Wang C."/>
            <person name="Dai X."/>
            <person name="Yang H."/>
            <person name="Song W."/>
            <person name="Hou L."/>
            <person name="Xu J."/>
            <person name="Tong Z."/>
            <person name="Xu A."/>
            <person name="Yuan X."/>
            <person name="Wang W."/>
            <person name="Yang Q."/>
            <person name="Chen L."/>
            <person name="Sun Z."/>
            <person name="Wang K."/>
            <person name="Pan B."/>
            <person name="Chen J."/>
            <person name="Bao Y."/>
            <person name="Liu F."/>
            <person name="Qi X."/>
            <person name="Gang D.R."/>
            <person name="Wen J."/>
            <person name="Li J."/>
        </authorList>
    </citation>
    <scope>NUCLEOTIDE SEQUENCE</scope>
    <source>
        <strain evidence="12">Dzin_1.0</strain>
    </source>
</reference>
<keyword evidence="6" id="KW-0862">Zinc</keyword>
<dbReference type="CDD" id="cd16464">
    <property type="entry name" value="RING-H2_Pirh2-like"/>
    <property type="match status" value="1"/>
</dbReference>
<evidence type="ECO:0000259" key="10">
    <source>
        <dbReference type="PROSITE" id="PS51266"/>
    </source>
</evidence>
<dbReference type="GO" id="GO:0006511">
    <property type="term" value="P:ubiquitin-dependent protein catabolic process"/>
    <property type="evidence" value="ECO:0007669"/>
    <property type="project" value="TreeGrafter"/>
</dbReference>
<evidence type="ECO:0000256" key="6">
    <source>
        <dbReference type="ARBA" id="ARBA00022833"/>
    </source>
</evidence>
<dbReference type="SUPFAM" id="SSF57850">
    <property type="entry name" value="RING/U-box"/>
    <property type="match status" value="1"/>
</dbReference>
<dbReference type="PROSITE" id="PS50089">
    <property type="entry name" value="ZF_RING_2"/>
    <property type="match status" value="1"/>
</dbReference>
<dbReference type="Gene3D" id="3.30.40.10">
    <property type="entry name" value="Zinc/RING finger domain, C3HC4 (zinc finger)"/>
    <property type="match status" value="1"/>
</dbReference>
<gene>
    <name evidence="12" type="ORF">J5N97_008945</name>
</gene>
<feature type="domain" description="CHY-type" evidence="10">
    <location>
        <begin position="12"/>
        <end position="83"/>
    </location>
</feature>
<keyword evidence="5" id="KW-0833">Ubl conjugation pathway</keyword>
<dbReference type="SUPFAM" id="SSF161219">
    <property type="entry name" value="CHY zinc finger-like"/>
    <property type="match status" value="1"/>
</dbReference>
<comment type="subcellular location">
    <subcellularLocation>
        <location evidence="1">Nucleus</location>
    </subcellularLocation>
</comment>
<dbReference type="PROSITE" id="PS51266">
    <property type="entry name" value="ZF_CHY"/>
    <property type="match status" value="1"/>
</dbReference>
<dbReference type="Proteomes" id="UP001085076">
    <property type="component" value="Miscellaneous, Linkage group lg02"/>
</dbReference>
<dbReference type="Pfam" id="PF05495">
    <property type="entry name" value="zf-CHY"/>
    <property type="match status" value="1"/>
</dbReference>
<dbReference type="InterPro" id="IPR037275">
    <property type="entry name" value="Znf_CTCHY_sf"/>
</dbReference>
<dbReference type="Pfam" id="PF13639">
    <property type="entry name" value="zf-RING_2"/>
    <property type="match status" value="1"/>
</dbReference>
<dbReference type="SUPFAM" id="SSF161245">
    <property type="entry name" value="Zinc hairpin stack"/>
    <property type="match status" value="1"/>
</dbReference>
<feature type="domain" description="RING-type" evidence="9">
    <location>
        <begin position="150"/>
        <end position="193"/>
    </location>
</feature>
<evidence type="ECO:0000256" key="2">
    <source>
        <dbReference type="ARBA" id="ARBA00004906"/>
    </source>
</evidence>
<evidence type="ECO:0000256" key="1">
    <source>
        <dbReference type="ARBA" id="ARBA00004123"/>
    </source>
</evidence>
<dbReference type="InterPro" id="IPR001841">
    <property type="entry name" value="Znf_RING"/>
</dbReference>
<dbReference type="GO" id="GO:0061630">
    <property type="term" value="F:ubiquitin protein ligase activity"/>
    <property type="evidence" value="ECO:0007669"/>
    <property type="project" value="TreeGrafter"/>
</dbReference>
<proteinExistence type="predicted"/>
<dbReference type="PANTHER" id="PTHR21319:SF20">
    <property type="entry name" value="E3 UBIQUITIN-PROTEIN LIGASE MIEL1"/>
    <property type="match status" value="1"/>
</dbReference>
<evidence type="ECO:0000256" key="8">
    <source>
        <dbReference type="PROSITE-ProRule" id="PRU00601"/>
    </source>
</evidence>
<reference evidence="12" key="1">
    <citation type="submission" date="2021-03" db="EMBL/GenBank/DDBJ databases">
        <authorList>
            <person name="Li Z."/>
            <person name="Yang C."/>
        </authorList>
    </citation>
    <scope>NUCLEOTIDE SEQUENCE</scope>
    <source>
        <strain evidence="12">Dzin_1.0</strain>
        <tissue evidence="12">Leaf</tissue>
    </source>
</reference>
<protein>
    <submittedName>
        <fullName evidence="12">Uncharacterized protein</fullName>
    </submittedName>
</protein>
<organism evidence="12 13">
    <name type="scientific">Dioscorea zingiberensis</name>
    <dbReference type="NCBI Taxonomy" id="325984"/>
    <lineage>
        <taxon>Eukaryota</taxon>
        <taxon>Viridiplantae</taxon>
        <taxon>Streptophyta</taxon>
        <taxon>Embryophyta</taxon>
        <taxon>Tracheophyta</taxon>
        <taxon>Spermatophyta</taxon>
        <taxon>Magnoliopsida</taxon>
        <taxon>Liliopsida</taxon>
        <taxon>Dioscoreales</taxon>
        <taxon>Dioscoreaceae</taxon>
        <taxon>Dioscorea</taxon>
    </lineage>
</organism>
<dbReference type="SMART" id="SM00184">
    <property type="entry name" value="RING"/>
    <property type="match status" value="1"/>
</dbReference>
<evidence type="ECO:0000256" key="3">
    <source>
        <dbReference type="ARBA" id="ARBA00022723"/>
    </source>
</evidence>
<dbReference type="FunFam" id="2.20.28.10:FF:000009">
    <property type="entry name" value="RING finger and CHY zinc finger domain-containing protein 1"/>
    <property type="match status" value="1"/>
</dbReference>
<dbReference type="PANTHER" id="PTHR21319">
    <property type="entry name" value="RING FINGER AND CHY ZINC FINGER DOMAIN-CONTAINING PROTEIN 1"/>
    <property type="match status" value="1"/>
</dbReference>
<keyword evidence="7" id="KW-0539">Nucleus</keyword>
<evidence type="ECO:0000313" key="12">
    <source>
        <dbReference type="EMBL" id="KAJ0980690.1"/>
    </source>
</evidence>
<dbReference type="GO" id="GO:0008270">
    <property type="term" value="F:zinc ion binding"/>
    <property type="evidence" value="ECO:0007669"/>
    <property type="project" value="UniProtKB-KW"/>
</dbReference>
<comment type="pathway">
    <text evidence="2">Protein modification; protein ubiquitination.</text>
</comment>
<dbReference type="EMBL" id="JAGGNH010000002">
    <property type="protein sequence ID" value="KAJ0980690.1"/>
    <property type="molecule type" value="Genomic_DNA"/>
</dbReference>
<evidence type="ECO:0000256" key="7">
    <source>
        <dbReference type="ARBA" id="ARBA00023242"/>
    </source>
</evidence>